<dbReference type="InterPro" id="IPR005162">
    <property type="entry name" value="Retrotrans_gag_dom"/>
</dbReference>
<evidence type="ECO:0000313" key="2">
    <source>
        <dbReference type="EMBL" id="WKA09766.1"/>
    </source>
</evidence>
<evidence type="ECO:0000313" key="3">
    <source>
        <dbReference type="Proteomes" id="UP001227230"/>
    </source>
</evidence>
<gene>
    <name evidence="2" type="ORF">VitviT2T_027386</name>
</gene>
<proteinExistence type="predicted"/>
<organism evidence="2 3">
    <name type="scientific">Vitis vinifera</name>
    <name type="common">Grape</name>
    <dbReference type="NCBI Taxonomy" id="29760"/>
    <lineage>
        <taxon>Eukaryota</taxon>
        <taxon>Viridiplantae</taxon>
        <taxon>Streptophyta</taxon>
        <taxon>Embryophyta</taxon>
        <taxon>Tracheophyta</taxon>
        <taxon>Spermatophyta</taxon>
        <taxon>Magnoliopsida</taxon>
        <taxon>eudicotyledons</taxon>
        <taxon>Gunneridae</taxon>
        <taxon>Pentapetalae</taxon>
        <taxon>rosids</taxon>
        <taxon>Vitales</taxon>
        <taxon>Vitaceae</taxon>
        <taxon>Viteae</taxon>
        <taxon>Vitis</taxon>
    </lineage>
</organism>
<dbReference type="Proteomes" id="UP001227230">
    <property type="component" value="Chromosome 18"/>
</dbReference>
<reference evidence="2 3" key="1">
    <citation type="journal article" date="2023" name="Hortic Res">
        <title>The complete reference genome for grapevine (Vitis vinifera L.) genetics and breeding.</title>
        <authorList>
            <person name="Shi X."/>
            <person name="Cao S."/>
            <person name="Wang X."/>
            <person name="Huang S."/>
            <person name="Wang Y."/>
            <person name="Liu Z."/>
            <person name="Liu W."/>
            <person name="Leng X."/>
            <person name="Peng Y."/>
            <person name="Wang N."/>
            <person name="Wang Y."/>
            <person name="Ma Z."/>
            <person name="Xu X."/>
            <person name="Zhang F."/>
            <person name="Xue H."/>
            <person name="Zhong H."/>
            <person name="Wang Y."/>
            <person name="Zhang K."/>
            <person name="Velt A."/>
            <person name="Avia K."/>
            <person name="Holtgrawe D."/>
            <person name="Grimplet J."/>
            <person name="Matus J.T."/>
            <person name="Ware D."/>
            <person name="Wu X."/>
            <person name="Wang H."/>
            <person name="Liu C."/>
            <person name="Fang Y."/>
            <person name="Rustenholz C."/>
            <person name="Cheng Z."/>
            <person name="Xiao H."/>
            <person name="Zhou Y."/>
        </authorList>
    </citation>
    <scope>NUCLEOTIDE SEQUENCE [LARGE SCALE GENOMIC DNA]</scope>
    <source>
        <strain evidence="3">cv. Pinot noir / PN40024</strain>
        <tissue evidence="2">Leaf</tissue>
    </source>
</reference>
<evidence type="ECO:0000259" key="1">
    <source>
        <dbReference type="Pfam" id="PF03732"/>
    </source>
</evidence>
<accession>A0ABY9DTN3</accession>
<sequence>MTLDIGNDALMCKVFLGSLHGQALSWFHCFLQNFVNTLQDILEVFVSHYLCSVCQKQNISTLQNIKLQEIELLRDFMKRFKQTVLKVQACSTDAILQIFKRSFNPDTPFFESFPKKPPATMDDLFRRADKYFMLKDDV</sequence>
<protein>
    <recommendedName>
        <fullName evidence="1">Retrotransposon gag domain-containing protein</fullName>
    </recommendedName>
</protein>
<feature type="domain" description="Retrotransposon gag" evidence="1">
    <location>
        <begin position="14"/>
        <end position="99"/>
    </location>
</feature>
<dbReference type="Pfam" id="PF03732">
    <property type="entry name" value="Retrotrans_gag"/>
    <property type="match status" value="1"/>
</dbReference>
<name>A0ABY9DTN3_VITVI</name>
<dbReference type="EMBL" id="CP126665">
    <property type="protein sequence ID" value="WKA09766.1"/>
    <property type="molecule type" value="Genomic_DNA"/>
</dbReference>
<keyword evidence="3" id="KW-1185">Reference proteome</keyword>